<evidence type="ECO:0000313" key="2">
    <source>
        <dbReference type="EMBL" id="MEQ2296071.1"/>
    </source>
</evidence>
<accession>A0ABV0YRK9</accession>
<sequence length="112" mass="12447">MFPRGMNRTDVYIWSKKRTKTKFRRATQWHKVQAGSRTQCSRTRAAGDVGEDMGTSNREGGEDEDLETGRDVETFLVCDGGEGKDKEATRDVETVEAGVGGNLQVGQETCRD</sequence>
<name>A0ABV0YRK9_9TELE</name>
<evidence type="ECO:0000313" key="3">
    <source>
        <dbReference type="Proteomes" id="UP001469553"/>
    </source>
</evidence>
<evidence type="ECO:0000256" key="1">
    <source>
        <dbReference type="SAM" id="MobiDB-lite"/>
    </source>
</evidence>
<organism evidence="2 3">
    <name type="scientific">Ameca splendens</name>
    <dbReference type="NCBI Taxonomy" id="208324"/>
    <lineage>
        <taxon>Eukaryota</taxon>
        <taxon>Metazoa</taxon>
        <taxon>Chordata</taxon>
        <taxon>Craniata</taxon>
        <taxon>Vertebrata</taxon>
        <taxon>Euteleostomi</taxon>
        <taxon>Actinopterygii</taxon>
        <taxon>Neopterygii</taxon>
        <taxon>Teleostei</taxon>
        <taxon>Neoteleostei</taxon>
        <taxon>Acanthomorphata</taxon>
        <taxon>Ovalentaria</taxon>
        <taxon>Atherinomorphae</taxon>
        <taxon>Cyprinodontiformes</taxon>
        <taxon>Goodeidae</taxon>
        <taxon>Ameca</taxon>
    </lineage>
</organism>
<protein>
    <submittedName>
        <fullName evidence="2">Uncharacterized protein</fullName>
    </submittedName>
</protein>
<keyword evidence="3" id="KW-1185">Reference proteome</keyword>
<proteinExistence type="predicted"/>
<dbReference type="Proteomes" id="UP001469553">
    <property type="component" value="Unassembled WGS sequence"/>
</dbReference>
<gene>
    <name evidence="2" type="ORF">AMECASPLE_021144</name>
</gene>
<dbReference type="EMBL" id="JAHRIP010039427">
    <property type="protein sequence ID" value="MEQ2296071.1"/>
    <property type="molecule type" value="Genomic_DNA"/>
</dbReference>
<feature type="region of interest" description="Disordered" evidence="1">
    <location>
        <begin position="24"/>
        <end position="71"/>
    </location>
</feature>
<reference evidence="2 3" key="1">
    <citation type="submission" date="2021-06" db="EMBL/GenBank/DDBJ databases">
        <authorList>
            <person name="Palmer J.M."/>
        </authorList>
    </citation>
    <scope>NUCLEOTIDE SEQUENCE [LARGE SCALE GENOMIC DNA]</scope>
    <source>
        <strain evidence="2 3">AS_MEX2019</strain>
        <tissue evidence="2">Muscle</tissue>
    </source>
</reference>
<comment type="caution">
    <text evidence="2">The sequence shown here is derived from an EMBL/GenBank/DDBJ whole genome shotgun (WGS) entry which is preliminary data.</text>
</comment>